<dbReference type="Gene3D" id="3.30.1370.10">
    <property type="entry name" value="K Homology domain, type 1"/>
    <property type="match status" value="1"/>
</dbReference>
<dbReference type="PANTHER" id="PTHR13768">
    <property type="entry name" value="SOLUBLE NSF ATTACHMENT PROTEIN SNAP"/>
    <property type="match status" value="1"/>
</dbReference>
<dbReference type="GO" id="GO:0031201">
    <property type="term" value="C:SNARE complex"/>
    <property type="evidence" value="ECO:0007669"/>
    <property type="project" value="TreeGrafter"/>
</dbReference>
<reference evidence="12 13" key="1">
    <citation type="submission" date="2014-11" db="EMBL/GenBank/DDBJ databases">
        <title>Genetic blueprint of the zoonotic pathogen Toxocara canis.</title>
        <authorList>
            <person name="Zhu X.-Q."/>
            <person name="Korhonen P.K."/>
            <person name="Cai H."/>
            <person name="Young N.D."/>
            <person name="Nejsum P."/>
            <person name="von Samson-Himmelstjerna G."/>
            <person name="Boag P.R."/>
            <person name="Tan P."/>
            <person name="Li Q."/>
            <person name="Min J."/>
            <person name="Yang Y."/>
            <person name="Wang X."/>
            <person name="Fang X."/>
            <person name="Hall R.S."/>
            <person name="Hofmann A."/>
            <person name="Sternberg P.W."/>
            <person name="Jex A.R."/>
            <person name="Gasser R.B."/>
        </authorList>
    </citation>
    <scope>NUCLEOTIDE SEQUENCE [LARGE SCALE GENOMIC DNA]</scope>
    <source>
        <strain evidence="12">PN_DK_2014</strain>
    </source>
</reference>
<evidence type="ECO:0000256" key="5">
    <source>
        <dbReference type="ARBA" id="ARBA00022927"/>
    </source>
</evidence>
<dbReference type="Pfam" id="PF14938">
    <property type="entry name" value="SNAP"/>
    <property type="match status" value="1"/>
</dbReference>
<dbReference type="SUPFAM" id="SSF54791">
    <property type="entry name" value="Eukaryotic type KH-domain (KH-domain type I)"/>
    <property type="match status" value="1"/>
</dbReference>
<evidence type="ECO:0000256" key="4">
    <source>
        <dbReference type="ARBA" id="ARBA00022892"/>
    </source>
</evidence>
<dbReference type="Proteomes" id="UP000031036">
    <property type="component" value="Unassembled WGS sequence"/>
</dbReference>
<feature type="domain" description="K Homology" evidence="11">
    <location>
        <begin position="1"/>
        <end position="73"/>
    </location>
</feature>
<keyword evidence="5" id="KW-0653">Protein transport</keyword>
<dbReference type="OrthoDB" id="26569at2759"/>
<protein>
    <recommendedName>
        <fullName evidence="7">Gamma-soluble NSF attachment protein</fullName>
    </recommendedName>
    <alternativeName>
        <fullName evidence="8">N-ethylmaleimide-sensitive factor attachment protein gamma</fullName>
    </alternativeName>
</protein>
<dbReference type="InterPro" id="IPR004087">
    <property type="entry name" value="KH_dom"/>
</dbReference>
<dbReference type="SMART" id="SM00322">
    <property type="entry name" value="KH"/>
    <property type="match status" value="1"/>
</dbReference>
<dbReference type="InterPro" id="IPR004088">
    <property type="entry name" value="KH_dom_type_1"/>
</dbReference>
<organism evidence="12 13">
    <name type="scientific">Toxocara canis</name>
    <name type="common">Canine roundworm</name>
    <dbReference type="NCBI Taxonomy" id="6265"/>
    <lineage>
        <taxon>Eukaryota</taxon>
        <taxon>Metazoa</taxon>
        <taxon>Ecdysozoa</taxon>
        <taxon>Nematoda</taxon>
        <taxon>Chromadorea</taxon>
        <taxon>Rhabditida</taxon>
        <taxon>Spirurina</taxon>
        <taxon>Ascaridomorpha</taxon>
        <taxon>Ascaridoidea</taxon>
        <taxon>Toxocaridae</taxon>
        <taxon>Toxocara</taxon>
    </lineage>
</organism>
<dbReference type="InterPro" id="IPR036612">
    <property type="entry name" value="KH_dom_type_1_sf"/>
</dbReference>
<dbReference type="STRING" id="6265.A0A0B2V2Q7"/>
<dbReference type="InterPro" id="IPR011990">
    <property type="entry name" value="TPR-like_helical_dom_sf"/>
</dbReference>
<name>A0A0B2V2Q7_TOXCA</name>
<keyword evidence="6" id="KW-0472">Membrane</keyword>
<dbReference type="GO" id="GO:0003723">
    <property type="term" value="F:RNA binding"/>
    <property type="evidence" value="ECO:0007669"/>
    <property type="project" value="UniProtKB-UniRule"/>
</dbReference>
<dbReference type="GO" id="GO:0005483">
    <property type="term" value="F:soluble NSF attachment protein activity"/>
    <property type="evidence" value="ECO:0007669"/>
    <property type="project" value="TreeGrafter"/>
</dbReference>
<dbReference type="GO" id="GO:0019905">
    <property type="term" value="F:syntaxin binding"/>
    <property type="evidence" value="ECO:0007669"/>
    <property type="project" value="TreeGrafter"/>
</dbReference>
<evidence type="ECO:0000256" key="2">
    <source>
        <dbReference type="ARBA" id="ARBA00010050"/>
    </source>
</evidence>
<dbReference type="AlphaFoldDB" id="A0A0B2V2Q7"/>
<dbReference type="GO" id="GO:0016192">
    <property type="term" value="P:vesicle-mediated transport"/>
    <property type="evidence" value="ECO:0007669"/>
    <property type="project" value="UniProtKB-KW"/>
</dbReference>
<comment type="similarity">
    <text evidence="2">Belongs to the SNAP family.</text>
</comment>
<comment type="subcellular location">
    <subcellularLocation>
        <location evidence="1">Membrane</location>
        <topology evidence="1">Peripheral membrane protein</topology>
    </subcellularLocation>
</comment>
<evidence type="ECO:0000256" key="3">
    <source>
        <dbReference type="ARBA" id="ARBA00022448"/>
    </source>
</evidence>
<dbReference type="EMBL" id="JPKZ01002763">
    <property type="protein sequence ID" value="KHN75300.1"/>
    <property type="molecule type" value="Genomic_DNA"/>
</dbReference>
<evidence type="ECO:0000256" key="8">
    <source>
        <dbReference type="ARBA" id="ARBA00042485"/>
    </source>
</evidence>
<accession>A0A0B2V2Q7</accession>
<keyword evidence="3" id="KW-0813">Transport</keyword>
<dbReference type="PROSITE" id="PS50084">
    <property type="entry name" value="KH_TYPE_1"/>
    <property type="match status" value="1"/>
</dbReference>
<dbReference type="InterPro" id="IPR000744">
    <property type="entry name" value="NSF_attach"/>
</dbReference>
<keyword evidence="4" id="KW-0931">ER-Golgi transport</keyword>
<dbReference type="PANTHER" id="PTHR13768:SF2">
    <property type="entry name" value="GAMMA-SOLUBLE NSF ATTACHMENT PROTEIN"/>
    <property type="match status" value="1"/>
</dbReference>
<dbReference type="GO" id="GO:0006886">
    <property type="term" value="P:intracellular protein transport"/>
    <property type="evidence" value="ECO:0007669"/>
    <property type="project" value="InterPro"/>
</dbReference>
<gene>
    <name evidence="12" type="primary">NAPG</name>
    <name evidence="12" type="ORF">Tcan_10755</name>
</gene>
<evidence type="ECO:0000256" key="1">
    <source>
        <dbReference type="ARBA" id="ARBA00004170"/>
    </source>
</evidence>
<evidence type="ECO:0000256" key="6">
    <source>
        <dbReference type="ARBA" id="ARBA00023136"/>
    </source>
</evidence>
<dbReference type="SUPFAM" id="SSF48452">
    <property type="entry name" value="TPR-like"/>
    <property type="match status" value="1"/>
</dbReference>
<keyword evidence="9" id="KW-0694">RNA-binding</keyword>
<evidence type="ECO:0000256" key="9">
    <source>
        <dbReference type="PROSITE-ProRule" id="PRU00117"/>
    </source>
</evidence>
<feature type="region of interest" description="Disordered" evidence="10">
    <location>
        <begin position="488"/>
        <end position="511"/>
    </location>
</feature>
<keyword evidence="13" id="KW-1185">Reference proteome</keyword>
<dbReference type="Gene3D" id="1.25.40.10">
    <property type="entry name" value="Tetratricopeptide repeat domain"/>
    <property type="match status" value="1"/>
</dbReference>
<evidence type="ECO:0000313" key="13">
    <source>
        <dbReference type="Proteomes" id="UP000031036"/>
    </source>
</evidence>
<comment type="caution">
    <text evidence="12">The sequence shown here is derived from an EMBL/GenBank/DDBJ whole genome shotgun (WGS) entry which is preliminary data.</text>
</comment>
<feature type="compositionally biased region" description="Acidic residues" evidence="10">
    <location>
        <begin position="500"/>
        <end position="511"/>
    </location>
</feature>
<evidence type="ECO:0000256" key="10">
    <source>
        <dbReference type="SAM" id="MobiDB-lite"/>
    </source>
</evidence>
<proteinExistence type="inferred from homology"/>
<evidence type="ECO:0000313" key="12">
    <source>
        <dbReference type="EMBL" id="KHN75300.1"/>
    </source>
</evidence>
<sequence length="511" mass="55844">MKLLVPNTSAGMVIGKSGARIKEIRDQTGANIQVYPKAGSQEAKVSLERVITIAAEESDVVMNAMQRVLEKVAADPQHASAIEHKELDNSFGAMHAHGASQTSNIQPFDFANRQGGGAPFGAMQQTQFAQVGAAQVWQPTQQRLLEATYGTPNKDLYSNGSGGTFKFNPMQGLGNQELLAFLDSLQSTLRTSGFNEASVAEVMQAMQLLAFLDSLQSTLRTSGFNEASVAEVMQAMQMKFKPDYDSAAVEYERAAVCYKNANELQMSRDMYLKAAEMHTANGNLFHCAKCNENAAMISKELGDSEGAMKYMELAADLYAESGSSDTSAMALSKAASFLETADPDKAIQIYNKALTMVQQTDRSRMAGEFLNRLTRLYLKLERYADAISAIDSEIDKYIEVKETGRVGQLTVALVLVQLAKGDSIAATKSFQNSFNEFEFSEEARTCSALISVFESGDNQAFQQILQRPTLRTMDNEYLRLMKKLKAPEAEGAAAGTVMNDENETADDDDLK</sequence>
<evidence type="ECO:0000256" key="7">
    <source>
        <dbReference type="ARBA" id="ARBA00040047"/>
    </source>
</evidence>
<dbReference type="GO" id="GO:0005774">
    <property type="term" value="C:vacuolar membrane"/>
    <property type="evidence" value="ECO:0007669"/>
    <property type="project" value="TreeGrafter"/>
</dbReference>
<evidence type="ECO:0000259" key="11">
    <source>
        <dbReference type="SMART" id="SM00322"/>
    </source>
</evidence>
<dbReference type="Pfam" id="PF00013">
    <property type="entry name" value="KH_1"/>
    <property type="match status" value="1"/>
</dbReference>